<dbReference type="InterPro" id="IPR013986">
    <property type="entry name" value="DExx_box_DNA_helicase_dom_sf"/>
</dbReference>
<accession>A0A0K9GUB9</accession>
<keyword evidence="3" id="KW-0347">Helicase</keyword>
<dbReference type="EMBL" id="LFZW01000001">
    <property type="protein sequence ID" value="KMY49842.1"/>
    <property type="molecule type" value="Genomic_DNA"/>
</dbReference>
<feature type="transmembrane region" description="Helical" evidence="5">
    <location>
        <begin position="6"/>
        <end position="23"/>
    </location>
</feature>
<dbReference type="GO" id="GO:0004386">
    <property type="term" value="F:helicase activity"/>
    <property type="evidence" value="ECO:0007669"/>
    <property type="project" value="UniProtKB-KW"/>
</dbReference>
<evidence type="ECO:0000256" key="1">
    <source>
        <dbReference type="ARBA" id="ARBA00022741"/>
    </source>
</evidence>
<protein>
    <submittedName>
        <fullName evidence="6">Uncharacterized protein</fullName>
    </submittedName>
</protein>
<keyword evidence="2" id="KW-0378">Hydrolase</keyword>
<reference evidence="7" key="1">
    <citation type="submission" date="2015-07" db="EMBL/GenBank/DDBJ databases">
        <title>Genome sequencing project for genomic taxonomy and phylogenomics of Bacillus-like bacteria.</title>
        <authorList>
            <person name="Liu B."/>
            <person name="Wang J."/>
            <person name="Zhu Y."/>
            <person name="Liu G."/>
            <person name="Chen Q."/>
            <person name="Chen Z."/>
            <person name="Lan J."/>
            <person name="Che J."/>
            <person name="Ge C."/>
            <person name="Shi H."/>
            <person name="Pan Z."/>
            <person name="Liu X."/>
        </authorList>
    </citation>
    <scope>NUCLEOTIDE SEQUENCE [LARGE SCALE GENOMIC DNA]</scope>
    <source>
        <strain evidence="7">FJAT-27997</strain>
    </source>
</reference>
<gene>
    <name evidence="6" type="ORF">AC625_10120</name>
</gene>
<evidence type="ECO:0000256" key="5">
    <source>
        <dbReference type="SAM" id="Phobius"/>
    </source>
</evidence>
<dbReference type="STRING" id="1679170.AC625_10120"/>
<dbReference type="GO" id="GO:0005524">
    <property type="term" value="F:ATP binding"/>
    <property type="evidence" value="ECO:0007669"/>
    <property type="project" value="UniProtKB-KW"/>
</dbReference>
<evidence type="ECO:0000313" key="7">
    <source>
        <dbReference type="Proteomes" id="UP000037146"/>
    </source>
</evidence>
<dbReference type="PATRIC" id="fig|1679170.3.peg.2257"/>
<sequence>MVFSSLLFIYLFLPINIILYYSVKNRKFKNIILLITSLCFYAWGEPVWIVILLISSCIDYCHGLYIERFHGTRKHIMIKIFLRKIDRHEAYSPEAVVRVISHWKNSMIRPQDVMPEPQELGELEKVYRLYEEWKEENYYDFDDLINETYQCIRISFLLQDL</sequence>
<keyword evidence="5" id="KW-0812">Transmembrane</keyword>
<dbReference type="AlphaFoldDB" id="A0A0K9GUB9"/>
<evidence type="ECO:0000256" key="4">
    <source>
        <dbReference type="ARBA" id="ARBA00022840"/>
    </source>
</evidence>
<feature type="transmembrane region" description="Helical" evidence="5">
    <location>
        <begin position="30"/>
        <end position="54"/>
    </location>
</feature>
<dbReference type="Gene3D" id="1.10.10.160">
    <property type="match status" value="1"/>
</dbReference>
<keyword evidence="7" id="KW-1185">Reference proteome</keyword>
<keyword evidence="5" id="KW-0472">Membrane</keyword>
<evidence type="ECO:0000256" key="2">
    <source>
        <dbReference type="ARBA" id="ARBA00022801"/>
    </source>
</evidence>
<evidence type="ECO:0000256" key="3">
    <source>
        <dbReference type="ARBA" id="ARBA00022806"/>
    </source>
</evidence>
<dbReference type="Proteomes" id="UP000037146">
    <property type="component" value="Unassembled WGS sequence"/>
</dbReference>
<keyword evidence="1" id="KW-0547">Nucleotide-binding</keyword>
<dbReference type="GO" id="GO:0016787">
    <property type="term" value="F:hydrolase activity"/>
    <property type="evidence" value="ECO:0007669"/>
    <property type="project" value="UniProtKB-KW"/>
</dbReference>
<proteinExistence type="predicted"/>
<dbReference type="SUPFAM" id="SSF52540">
    <property type="entry name" value="P-loop containing nucleoside triphosphate hydrolases"/>
    <property type="match status" value="1"/>
</dbReference>
<name>A0A0K9GUB9_9BACI</name>
<evidence type="ECO:0000313" key="6">
    <source>
        <dbReference type="EMBL" id="KMY49842.1"/>
    </source>
</evidence>
<organism evidence="6 7">
    <name type="scientific">Peribacillus loiseleuriae</name>
    <dbReference type="NCBI Taxonomy" id="1679170"/>
    <lineage>
        <taxon>Bacteria</taxon>
        <taxon>Bacillati</taxon>
        <taxon>Bacillota</taxon>
        <taxon>Bacilli</taxon>
        <taxon>Bacillales</taxon>
        <taxon>Bacillaceae</taxon>
        <taxon>Peribacillus</taxon>
    </lineage>
</organism>
<keyword evidence="4" id="KW-0067">ATP-binding</keyword>
<keyword evidence="5" id="KW-1133">Transmembrane helix</keyword>
<comment type="caution">
    <text evidence="6">The sequence shown here is derived from an EMBL/GenBank/DDBJ whole genome shotgun (WGS) entry which is preliminary data.</text>
</comment>
<dbReference type="InterPro" id="IPR027417">
    <property type="entry name" value="P-loop_NTPase"/>
</dbReference>